<keyword evidence="2" id="KW-1185">Reference proteome</keyword>
<dbReference type="EMBL" id="CP122537">
    <property type="protein sequence ID" value="WGH78954.1"/>
    <property type="molecule type" value="Genomic_DNA"/>
</dbReference>
<evidence type="ECO:0000313" key="2">
    <source>
        <dbReference type="Proteomes" id="UP001243420"/>
    </source>
</evidence>
<sequence length="215" mass="24375">MTLFDEPDQVSKRELIYAASVFPKGSLRFSDDSAREIAYKNFGGGGGGWDYTDLPKRLADVYKGTDRSTAISSARALPGKGEGSAKAFILEKVFLKFDPSEWSAVTREHSILERDEFEIPISNDIYLRRASKVISLFIVPYSQENLSEDQEKRLLQLLGSLPHCREITTAWLFCAPEQAGHRQIRASSIEPDYFDIEETLDIIITFKNFVLQARR</sequence>
<dbReference type="RefSeq" id="WP_279965705.1">
    <property type="nucleotide sequence ID" value="NZ_CP122537.1"/>
</dbReference>
<name>A0ABY8LC99_9RHOB</name>
<evidence type="ECO:0000313" key="1">
    <source>
        <dbReference type="EMBL" id="WGH78954.1"/>
    </source>
</evidence>
<gene>
    <name evidence="1" type="ORF">P8627_01455</name>
</gene>
<reference evidence="1 2" key="1">
    <citation type="submission" date="2023-04" db="EMBL/GenBank/DDBJ databases">
        <title>Jannaschia ovalis sp. nov., a marine bacterium isolated from sea tidal flat.</title>
        <authorList>
            <person name="Kwon D.Y."/>
            <person name="Kim J.-J."/>
        </authorList>
    </citation>
    <scope>NUCLEOTIDE SEQUENCE [LARGE SCALE GENOMIC DNA]</scope>
    <source>
        <strain evidence="1 2">GRR-S6-38</strain>
    </source>
</reference>
<protein>
    <submittedName>
        <fullName evidence="1">Uncharacterized protein</fullName>
    </submittedName>
</protein>
<dbReference type="Proteomes" id="UP001243420">
    <property type="component" value="Chromosome"/>
</dbReference>
<proteinExistence type="predicted"/>
<organism evidence="1 2">
    <name type="scientific">Jannaschia ovalis</name>
    <dbReference type="NCBI Taxonomy" id="3038773"/>
    <lineage>
        <taxon>Bacteria</taxon>
        <taxon>Pseudomonadati</taxon>
        <taxon>Pseudomonadota</taxon>
        <taxon>Alphaproteobacteria</taxon>
        <taxon>Rhodobacterales</taxon>
        <taxon>Roseobacteraceae</taxon>
        <taxon>Jannaschia</taxon>
    </lineage>
</organism>
<accession>A0ABY8LC99</accession>